<comment type="caution">
    <text evidence="1">The sequence shown here is derived from an EMBL/GenBank/DDBJ whole genome shotgun (WGS) entry which is preliminary data.</text>
</comment>
<sequence length="112" mass="12676">MNCTLRYLRLAANNHELAANNHELAANNYELAANNHKLAANNHELAANNHELMKLRLITKYRCKKLTITTTFAADNASRFATDQRLFYQGIFKGILFCEGGFVKTPSNTDLF</sequence>
<dbReference type="AlphaFoldDB" id="A0AAD5TXF0"/>
<proteinExistence type="predicted"/>
<dbReference type="Proteomes" id="UP001211065">
    <property type="component" value="Unassembled WGS sequence"/>
</dbReference>
<reference evidence="1" key="1">
    <citation type="submission" date="2020-05" db="EMBL/GenBank/DDBJ databases">
        <title>Phylogenomic resolution of chytrid fungi.</title>
        <authorList>
            <person name="Stajich J.E."/>
            <person name="Amses K."/>
            <person name="Simmons R."/>
            <person name="Seto K."/>
            <person name="Myers J."/>
            <person name="Bonds A."/>
            <person name="Quandt C.A."/>
            <person name="Barry K."/>
            <person name="Liu P."/>
            <person name="Grigoriev I."/>
            <person name="Longcore J.E."/>
            <person name="James T.Y."/>
        </authorList>
    </citation>
    <scope>NUCLEOTIDE SEQUENCE</scope>
    <source>
        <strain evidence="1">JEL0476</strain>
    </source>
</reference>
<protein>
    <submittedName>
        <fullName evidence="1">Uncharacterized protein</fullName>
    </submittedName>
</protein>
<evidence type="ECO:0000313" key="1">
    <source>
        <dbReference type="EMBL" id="KAJ3214848.1"/>
    </source>
</evidence>
<evidence type="ECO:0000313" key="2">
    <source>
        <dbReference type="Proteomes" id="UP001211065"/>
    </source>
</evidence>
<keyword evidence="2" id="KW-1185">Reference proteome</keyword>
<dbReference type="EMBL" id="JADGJW010000587">
    <property type="protein sequence ID" value="KAJ3214848.1"/>
    <property type="molecule type" value="Genomic_DNA"/>
</dbReference>
<organism evidence="1 2">
    <name type="scientific">Clydaea vesicula</name>
    <dbReference type="NCBI Taxonomy" id="447962"/>
    <lineage>
        <taxon>Eukaryota</taxon>
        <taxon>Fungi</taxon>
        <taxon>Fungi incertae sedis</taxon>
        <taxon>Chytridiomycota</taxon>
        <taxon>Chytridiomycota incertae sedis</taxon>
        <taxon>Chytridiomycetes</taxon>
        <taxon>Lobulomycetales</taxon>
        <taxon>Lobulomycetaceae</taxon>
        <taxon>Clydaea</taxon>
    </lineage>
</organism>
<name>A0AAD5TXF0_9FUNG</name>
<gene>
    <name evidence="1" type="ORF">HK099_006631</name>
</gene>
<accession>A0AAD5TXF0</accession>